<dbReference type="Pfam" id="PF00005">
    <property type="entry name" value="ABC_tran"/>
    <property type="match status" value="1"/>
</dbReference>
<dbReference type="InterPro" id="IPR003439">
    <property type="entry name" value="ABC_transporter-like_ATP-bd"/>
</dbReference>
<dbReference type="RefSeq" id="WP_095006184.1">
    <property type="nucleotide sequence ID" value="NZ_LHUG01000004.1"/>
</dbReference>
<keyword evidence="7" id="KW-1185">Reference proteome</keyword>
<dbReference type="Gene3D" id="3.40.50.300">
    <property type="entry name" value="P-loop containing nucleotide triphosphate hydrolases"/>
    <property type="match status" value="1"/>
</dbReference>
<reference evidence="6 7" key="1">
    <citation type="submission" date="2015-08" db="EMBL/GenBank/DDBJ databases">
        <title>Enterococcus genome sequence.</title>
        <authorList>
            <person name="Acedo J.Z."/>
            <person name="Vederas J.C."/>
        </authorList>
    </citation>
    <scope>NUCLEOTIDE SEQUENCE [LARGE SCALE GENOMIC DNA]</scope>
    <source>
        <strain evidence="6 7">49</strain>
    </source>
</reference>
<dbReference type="InterPro" id="IPR027417">
    <property type="entry name" value="P-loop_NTPase"/>
</dbReference>
<dbReference type="SUPFAM" id="SSF52540">
    <property type="entry name" value="P-loop containing nucleoside triphosphate hydrolases"/>
    <property type="match status" value="1"/>
</dbReference>
<protein>
    <submittedName>
        <fullName evidence="6">ABC transporter ATP-binding protein</fullName>
    </submittedName>
</protein>
<dbReference type="CDD" id="cd03230">
    <property type="entry name" value="ABC_DR_subfamily_A"/>
    <property type="match status" value="1"/>
</dbReference>
<gene>
    <name evidence="6" type="ORF">AKL21_04145</name>
</gene>
<keyword evidence="4 6" id="KW-0067">ATP-binding</keyword>
<feature type="domain" description="ABC transporter" evidence="5">
    <location>
        <begin position="5"/>
        <end position="233"/>
    </location>
</feature>
<evidence type="ECO:0000313" key="7">
    <source>
        <dbReference type="Proteomes" id="UP000216797"/>
    </source>
</evidence>
<name>A0A267HUA1_9ENTE</name>
<comment type="similarity">
    <text evidence="1">Belongs to the ABC transporter superfamily.</text>
</comment>
<keyword evidence="3" id="KW-0547">Nucleotide-binding</keyword>
<dbReference type="GO" id="GO:0016887">
    <property type="term" value="F:ATP hydrolysis activity"/>
    <property type="evidence" value="ECO:0007669"/>
    <property type="project" value="InterPro"/>
</dbReference>
<evidence type="ECO:0000256" key="4">
    <source>
        <dbReference type="ARBA" id="ARBA00022840"/>
    </source>
</evidence>
<evidence type="ECO:0000313" key="6">
    <source>
        <dbReference type="EMBL" id="PAB01205.1"/>
    </source>
</evidence>
<evidence type="ECO:0000259" key="5">
    <source>
        <dbReference type="PROSITE" id="PS50893"/>
    </source>
</evidence>
<dbReference type="PROSITE" id="PS50893">
    <property type="entry name" value="ABC_TRANSPORTER_2"/>
    <property type="match status" value="1"/>
</dbReference>
<dbReference type="GO" id="GO:0005524">
    <property type="term" value="F:ATP binding"/>
    <property type="evidence" value="ECO:0007669"/>
    <property type="project" value="UniProtKB-KW"/>
</dbReference>
<evidence type="ECO:0000256" key="1">
    <source>
        <dbReference type="ARBA" id="ARBA00005417"/>
    </source>
</evidence>
<proteinExistence type="inferred from homology"/>
<evidence type="ECO:0000256" key="2">
    <source>
        <dbReference type="ARBA" id="ARBA00022448"/>
    </source>
</evidence>
<evidence type="ECO:0000256" key="3">
    <source>
        <dbReference type="ARBA" id="ARBA00022741"/>
    </source>
</evidence>
<comment type="caution">
    <text evidence="6">The sequence shown here is derived from an EMBL/GenBank/DDBJ whole genome shotgun (WGS) entry which is preliminary data.</text>
</comment>
<sequence>MESMIVIQNLKKQIGQRLILDDLSLTIPSGSIYGFVGENGAGKTTTMKIILGLLAADSGTVTIAGQTVKYGDSKTNQNIGYLPDVPAFYNYLSAKEYLALCAKVSGLTQNVIAAKIPTLLSKVGLNNTSQKIGSFSRGMKQRLGLAQALLNDPKLLICDEPTSALDPIGRKEVLTILKNLKNETTVLFSTHILHDVESICDHIAILNEGKIQLEGALENIKAEHNKYYELQFKDTTDRSYFLKHTAFDGQKKDSLTLLLPVLNQEDSGLAIVETLARLKVVPRKLKLVEPTLEDIFLKVVAK</sequence>
<accession>A0A267HUA1</accession>
<dbReference type="Proteomes" id="UP000216797">
    <property type="component" value="Unassembled WGS sequence"/>
</dbReference>
<dbReference type="PANTHER" id="PTHR43335">
    <property type="entry name" value="ABC TRANSPORTER, ATP-BINDING PROTEIN"/>
    <property type="match status" value="1"/>
</dbReference>
<dbReference type="SMART" id="SM00382">
    <property type="entry name" value="AAA"/>
    <property type="match status" value="1"/>
</dbReference>
<keyword evidence="2" id="KW-0813">Transport</keyword>
<dbReference type="AlphaFoldDB" id="A0A267HUA1"/>
<dbReference type="PANTHER" id="PTHR43335:SF4">
    <property type="entry name" value="ABC TRANSPORTER, ATP-BINDING PROTEIN"/>
    <property type="match status" value="1"/>
</dbReference>
<organism evidence="6 7">
    <name type="scientific">Enterococcus canintestini</name>
    <dbReference type="NCBI Taxonomy" id="317010"/>
    <lineage>
        <taxon>Bacteria</taxon>
        <taxon>Bacillati</taxon>
        <taxon>Bacillota</taxon>
        <taxon>Bacilli</taxon>
        <taxon>Lactobacillales</taxon>
        <taxon>Enterococcaceae</taxon>
        <taxon>Enterococcus</taxon>
    </lineage>
</organism>
<dbReference type="InterPro" id="IPR003593">
    <property type="entry name" value="AAA+_ATPase"/>
</dbReference>
<dbReference type="EMBL" id="LHUG01000004">
    <property type="protein sequence ID" value="PAB01205.1"/>
    <property type="molecule type" value="Genomic_DNA"/>
</dbReference>